<reference evidence="13" key="1">
    <citation type="submission" date="2020-10" db="EMBL/GenBank/DDBJ databases">
        <authorList>
            <person name="Gilroy R."/>
        </authorList>
    </citation>
    <scope>NUCLEOTIDE SEQUENCE</scope>
    <source>
        <strain evidence="13">11300</strain>
    </source>
</reference>
<dbReference type="Pfam" id="PF01475">
    <property type="entry name" value="FUR"/>
    <property type="match status" value="1"/>
</dbReference>
<keyword evidence="10" id="KW-0804">Transcription</keyword>
<dbReference type="PANTHER" id="PTHR33202">
    <property type="entry name" value="ZINC UPTAKE REGULATION PROTEIN"/>
    <property type="match status" value="1"/>
</dbReference>
<dbReference type="SUPFAM" id="SSF46785">
    <property type="entry name" value="Winged helix' DNA-binding domain"/>
    <property type="match status" value="1"/>
</dbReference>
<evidence type="ECO:0000256" key="9">
    <source>
        <dbReference type="ARBA" id="ARBA00023125"/>
    </source>
</evidence>
<accession>A0A9D1I4M5</accession>
<evidence type="ECO:0000256" key="6">
    <source>
        <dbReference type="ARBA" id="ARBA00022723"/>
    </source>
</evidence>
<name>A0A9D1I4M5_9FIRM</name>
<comment type="subunit">
    <text evidence="3">Homodimer.</text>
</comment>
<dbReference type="InterPro" id="IPR002481">
    <property type="entry name" value="FUR"/>
</dbReference>
<sequence length="160" mass="18195">MSRKNTYQTKQMKELRDFLIAREGRHVTVKDICRYFDEVGKPVGTATVYRNLEKMVEAGMVAKYSSDPSDSACFEYIGAGEKCCRPSCFHLKCQQCGKLIHLECDEIIHLKEHMLAAHGFELNPARTVFYGVCSDCLEAGGRKKVTGCKAQERRMEDEDK</sequence>
<dbReference type="GO" id="GO:1900376">
    <property type="term" value="P:regulation of secondary metabolite biosynthetic process"/>
    <property type="evidence" value="ECO:0007669"/>
    <property type="project" value="TreeGrafter"/>
</dbReference>
<keyword evidence="8" id="KW-0805">Transcription regulation</keyword>
<feature type="domain" description="C2H2-type" evidence="12">
    <location>
        <begin position="93"/>
        <end position="113"/>
    </location>
</feature>
<feature type="binding site" evidence="11">
    <location>
        <position position="136"/>
    </location>
    <ligand>
        <name>Zn(2+)</name>
        <dbReference type="ChEBI" id="CHEBI:29105"/>
    </ligand>
</feature>
<evidence type="ECO:0000256" key="5">
    <source>
        <dbReference type="ARBA" id="ARBA00022491"/>
    </source>
</evidence>
<dbReference type="InterPro" id="IPR013087">
    <property type="entry name" value="Znf_C2H2_type"/>
</dbReference>
<dbReference type="GO" id="GO:0045892">
    <property type="term" value="P:negative regulation of DNA-templated transcription"/>
    <property type="evidence" value="ECO:0007669"/>
    <property type="project" value="TreeGrafter"/>
</dbReference>
<evidence type="ECO:0000259" key="12">
    <source>
        <dbReference type="PROSITE" id="PS00028"/>
    </source>
</evidence>
<proteinExistence type="inferred from homology"/>
<dbReference type="Proteomes" id="UP000824091">
    <property type="component" value="Unassembled WGS sequence"/>
</dbReference>
<dbReference type="GO" id="GO:0000976">
    <property type="term" value="F:transcription cis-regulatory region binding"/>
    <property type="evidence" value="ECO:0007669"/>
    <property type="project" value="TreeGrafter"/>
</dbReference>
<dbReference type="GO" id="GO:0008270">
    <property type="term" value="F:zinc ion binding"/>
    <property type="evidence" value="ECO:0007669"/>
    <property type="project" value="TreeGrafter"/>
</dbReference>
<reference evidence="13" key="2">
    <citation type="journal article" date="2021" name="PeerJ">
        <title>Extensive microbial diversity within the chicken gut microbiome revealed by metagenomics and culture.</title>
        <authorList>
            <person name="Gilroy R."/>
            <person name="Ravi A."/>
            <person name="Getino M."/>
            <person name="Pursley I."/>
            <person name="Horton D.L."/>
            <person name="Alikhan N.F."/>
            <person name="Baker D."/>
            <person name="Gharbi K."/>
            <person name="Hall N."/>
            <person name="Watson M."/>
            <person name="Adriaenssens E.M."/>
            <person name="Foster-Nyarko E."/>
            <person name="Jarju S."/>
            <person name="Secka A."/>
            <person name="Antonio M."/>
            <person name="Oren A."/>
            <person name="Chaudhuri R.R."/>
            <person name="La Ragione R."/>
            <person name="Hildebrand F."/>
            <person name="Pallen M.J."/>
        </authorList>
    </citation>
    <scope>NUCLEOTIDE SEQUENCE</scope>
    <source>
        <strain evidence="13">11300</strain>
    </source>
</reference>
<keyword evidence="7 11" id="KW-0862">Zinc</keyword>
<dbReference type="CDD" id="cd07153">
    <property type="entry name" value="Fur_like"/>
    <property type="match status" value="1"/>
</dbReference>
<dbReference type="Gene3D" id="1.10.10.10">
    <property type="entry name" value="Winged helix-like DNA-binding domain superfamily/Winged helix DNA-binding domain"/>
    <property type="match status" value="1"/>
</dbReference>
<dbReference type="InterPro" id="IPR043135">
    <property type="entry name" value="Fur_C"/>
</dbReference>
<dbReference type="EMBL" id="DVMO01000084">
    <property type="protein sequence ID" value="HIU27842.1"/>
    <property type="molecule type" value="Genomic_DNA"/>
</dbReference>
<dbReference type="PROSITE" id="PS00028">
    <property type="entry name" value="ZINC_FINGER_C2H2_1"/>
    <property type="match status" value="1"/>
</dbReference>
<dbReference type="Gene3D" id="3.30.1490.190">
    <property type="match status" value="1"/>
</dbReference>
<comment type="caution">
    <text evidence="13">The sequence shown here is derived from an EMBL/GenBank/DDBJ whole genome shotgun (WGS) entry which is preliminary data.</text>
</comment>
<dbReference type="AlphaFoldDB" id="A0A9D1I4M5"/>
<comment type="similarity">
    <text evidence="2">Belongs to the Fur family.</text>
</comment>
<feature type="binding site" evidence="11">
    <location>
        <position position="96"/>
    </location>
    <ligand>
        <name>Zn(2+)</name>
        <dbReference type="ChEBI" id="CHEBI:29105"/>
    </ligand>
</feature>
<dbReference type="InterPro" id="IPR036388">
    <property type="entry name" value="WH-like_DNA-bd_sf"/>
</dbReference>
<comment type="cofactor">
    <cofactor evidence="11">
        <name>Zn(2+)</name>
        <dbReference type="ChEBI" id="CHEBI:29105"/>
    </cofactor>
    <text evidence="11">Binds 1 zinc ion per subunit.</text>
</comment>
<evidence type="ECO:0000256" key="1">
    <source>
        <dbReference type="ARBA" id="ARBA00004496"/>
    </source>
</evidence>
<organism evidence="13 14">
    <name type="scientific">Candidatus Fimisoma avicola</name>
    <dbReference type="NCBI Taxonomy" id="2840826"/>
    <lineage>
        <taxon>Bacteria</taxon>
        <taxon>Bacillati</taxon>
        <taxon>Bacillota</taxon>
        <taxon>Clostridia</taxon>
        <taxon>Eubacteriales</taxon>
        <taxon>Candidatus Fimisoma</taxon>
    </lineage>
</organism>
<keyword evidence="9" id="KW-0238">DNA-binding</keyword>
<evidence type="ECO:0000256" key="3">
    <source>
        <dbReference type="ARBA" id="ARBA00011738"/>
    </source>
</evidence>
<evidence type="ECO:0000256" key="7">
    <source>
        <dbReference type="ARBA" id="ARBA00022833"/>
    </source>
</evidence>
<keyword evidence="5" id="KW-0678">Repressor</keyword>
<evidence type="ECO:0000256" key="8">
    <source>
        <dbReference type="ARBA" id="ARBA00023015"/>
    </source>
</evidence>
<feature type="binding site" evidence="11">
    <location>
        <position position="93"/>
    </location>
    <ligand>
        <name>Zn(2+)</name>
        <dbReference type="ChEBI" id="CHEBI:29105"/>
    </ligand>
</feature>
<feature type="binding site" evidence="11">
    <location>
        <position position="133"/>
    </location>
    <ligand>
        <name>Zn(2+)</name>
        <dbReference type="ChEBI" id="CHEBI:29105"/>
    </ligand>
</feature>
<evidence type="ECO:0000256" key="4">
    <source>
        <dbReference type="ARBA" id="ARBA00022490"/>
    </source>
</evidence>
<dbReference type="PANTHER" id="PTHR33202:SF2">
    <property type="entry name" value="FERRIC UPTAKE REGULATION PROTEIN"/>
    <property type="match status" value="1"/>
</dbReference>
<comment type="subcellular location">
    <subcellularLocation>
        <location evidence="1">Cytoplasm</location>
    </subcellularLocation>
</comment>
<evidence type="ECO:0000256" key="2">
    <source>
        <dbReference type="ARBA" id="ARBA00007957"/>
    </source>
</evidence>
<evidence type="ECO:0000313" key="13">
    <source>
        <dbReference type="EMBL" id="HIU27842.1"/>
    </source>
</evidence>
<gene>
    <name evidence="13" type="ORF">IAD16_05640</name>
</gene>
<dbReference type="GO" id="GO:0003700">
    <property type="term" value="F:DNA-binding transcription factor activity"/>
    <property type="evidence" value="ECO:0007669"/>
    <property type="project" value="InterPro"/>
</dbReference>
<dbReference type="InterPro" id="IPR036390">
    <property type="entry name" value="WH_DNA-bd_sf"/>
</dbReference>
<evidence type="ECO:0000256" key="10">
    <source>
        <dbReference type="ARBA" id="ARBA00023163"/>
    </source>
</evidence>
<evidence type="ECO:0000256" key="11">
    <source>
        <dbReference type="PIRSR" id="PIRSR602481-1"/>
    </source>
</evidence>
<protein>
    <submittedName>
        <fullName evidence="13">Transcriptional repressor</fullName>
    </submittedName>
</protein>
<dbReference type="GO" id="GO:0005829">
    <property type="term" value="C:cytosol"/>
    <property type="evidence" value="ECO:0007669"/>
    <property type="project" value="TreeGrafter"/>
</dbReference>
<evidence type="ECO:0000313" key="14">
    <source>
        <dbReference type="Proteomes" id="UP000824091"/>
    </source>
</evidence>
<keyword evidence="6 11" id="KW-0479">Metal-binding</keyword>
<keyword evidence="4" id="KW-0963">Cytoplasm</keyword>